<protein>
    <submittedName>
        <fullName evidence="1">Uncharacterized protein</fullName>
    </submittedName>
</protein>
<dbReference type="EMBL" id="CAWUPB010000027">
    <property type="protein sequence ID" value="CAK7322635.1"/>
    <property type="molecule type" value="Genomic_DNA"/>
</dbReference>
<evidence type="ECO:0000313" key="1">
    <source>
        <dbReference type="EMBL" id="CAK7322635.1"/>
    </source>
</evidence>
<organism evidence="1 2">
    <name type="scientific">Dovyalis caffra</name>
    <dbReference type="NCBI Taxonomy" id="77055"/>
    <lineage>
        <taxon>Eukaryota</taxon>
        <taxon>Viridiplantae</taxon>
        <taxon>Streptophyta</taxon>
        <taxon>Embryophyta</taxon>
        <taxon>Tracheophyta</taxon>
        <taxon>Spermatophyta</taxon>
        <taxon>Magnoliopsida</taxon>
        <taxon>eudicotyledons</taxon>
        <taxon>Gunneridae</taxon>
        <taxon>Pentapetalae</taxon>
        <taxon>rosids</taxon>
        <taxon>fabids</taxon>
        <taxon>Malpighiales</taxon>
        <taxon>Salicaceae</taxon>
        <taxon>Flacourtieae</taxon>
        <taxon>Dovyalis</taxon>
    </lineage>
</organism>
<keyword evidence="2" id="KW-1185">Reference proteome</keyword>
<comment type="caution">
    <text evidence="1">The sequence shown here is derived from an EMBL/GenBank/DDBJ whole genome shotgun (WGS) entry which is preliminary data.</text>
</comment>
<accession>A0AAV1QPD9</accession>
<proteinExistence type="predicted"/>
<name>A0AAV1QPD9_9ROSI</name>
<reference evidence="1 2" key="1">
    <citation type="submission" date="2024-01" db="EMBL/GenBank/DDBJ databases">
        <authorList>
            <person name="Waweru B."/>
        </authorList>
    </citation>
    <scope>NUCLEOTIDE SEQUENCE [LARGE SCALE GENOMIC DNA]</scope>
</reference>
<dbReference type="Proteomes" id="UP001314170">
    <property type="component" value="Unassembled WGS sequence"/>
</dbReference>
<evidence type="ECO:0000313" key="2">
    <source>
        <dbReference type="Proteomes" id="UP001314170"/>
    </source>
</evidence>
<sequence length="60" mass="6397">MEPGMVIPWESGSLNFRLLALGLRWAMDTNFGPSHSSGLPLSGSPALYVHYGSTTSSSLD</sequence>
<gene>
    <name evidence="1" type="ORF">DCAF_LOCUS246</name>
</gene>
<dbReference type="AlphaFoldDB" id="A0AAV1QPD9"/>